<keyword evidence="11 13" id="KW-0030">Aminoacyl-tRNA synthetase</keyword>
<keyword evidence="4 13" id="KW-0963">Cytoplasm</keyword>
<feature type="short sequence motif" description="'KMSKS' region" evidence="13">
    <location>
        <begin position="266"/>
        <end position="270"/>
    </location>
</feature>
<dbReference type="GO" id="GO:0046872">
    <property type="term" value="F:metal ion binding"/>
    <property type="evidence" value="ECO:0007669"/>
    <property type="project" value="UniProtKB-KW"/>
</dbReference>
<dbReference type="CDD" id="cd00672">
    <property type="entry name" value="CysRS_core"/>
    <property type="match status" value="1"/>
</dbReference>
<sequence length="471" mass="55325">MVLKVYNTLTRSKEEFTPLHGNRVNMFVCGPTVYDYMHLGHARTYIAYDVIARYLRYKKYSLFYIMNITDVDDKIIERAKEKNVHPIKLAVEYENYFMEDMERLGINTVNLFVRASEHLEEIINQVKTLIEKGYAYETETGVYYDVTKFLDYGKLSRQKPEELSQHRVDPDPTKRHPQDFALWKKRSREEFGWDSPWGYGRPGWHIEDTAITVTYFGPTYDIHGGAIELIFPHHEAEIAQAEAATGVKPLVRYWVHTGLLTVRGEKMSKSLGNFITVRDALKKYDAETLRFFFILTHYRSPIDFDEQKLEQARESLRTLYNTLQNLQETEQADELTEEDKNLQTKLQQFKQKFIDAMDDDFNTPVAVSVLFELAHEVNRVIQKNKRISSKLKEDVSNLFKELGGILGILQKPIRKEAETEIVDKLLEVIIEVRNELRNRKEYEIADRIRNRLREVGIVLEDTGKGTRWRFS</sequence>
<dbReference type="HAMAP" id="MF_00041">
    <property type="entry name" value="Cys_tRNA_synth"/>
    <property type="match status" value="1"/>
</dbReference>
<evidence type="ECO:0000256" key="4">
    <source>
        <dbReference type="ARBA" id="ARBA00022490"/>
    </source>
</evidence>
<dbReference type="PRINTS" id="PR00983">
    <property type="entry name" value="TRNASYNTHCYS"/>
</dbReference>
<keyword evidence="10 13" id="KW-0648">Protein biosynthesis</keyword>
<keyword evidence="7 13" id="KW-0547">Nucleotide-binding</keyword>
<dbReference type="GO" id="GO:0004817">
    <property type="term" value="F:cysteine-tRNA ligase activity"/>
    <property type="evidence" value="ECO:0007669"/>
    <property type="project" value="UniProtKB-UniRule"/>
</dbReference>
<evidence type="ECO:0000256" key="10">
    <source>
        <dbReference type="ARBA" id="ARBA00022917"/>
    </source>
</evidence>
<evidence type="ECO:0000256" key="1">
    <source>
        <dbReference type="ARBA" id="ARBA00001947"/>
    </source>
</evidence>
<keyword evidence="8" id="KW-0862">Zinc</keyword>
<dbReference type="Proteomes" id="UP000608579">
    <property type="component" value="Unassembled WGS sequence"/>
</dbReference>
<evidence type="ECO:0000256" key="7">
    <source>
        <dbReference type="ARBA" id="ARBA00022741"/>
    </source>
</evidence>
<dbReference type="FunFam" id="3.40.50.620:FF:000130">
    <property type="entry name" value="Cysteine--tRNA ligase"/>
    <property type="match status" value="1"/>
</dbReference>
<reference evidence="16" key="1">
    <citation type="journal article" date="2020" name="ISME J.">
        <title>Gammaproteobacteria mediating utilization of methyl-, sulfur- and petroleum organic compounds in deep ocean hydrothermal plumes.</title>
        <authorList>
            <person name="Zhou Z."/>
            <person name="Liu Y."/>
            <person name="Pan J."/>
            <person name="Cron B.R."/>
            <person name="Toner B.M."/>
            <person name="Anantharaman K."/>
            <person name="Breier J.A."/>
            <person name="Dick G.J."/>
            <person name="Li M."/>
        </authorList>
    </citation>
    <scope>NUCLEOTIDE SEQUENCE</scope>
    <source>
        <strain evidence="16">SZUA-1515</strain>
    </source>
</reference>
<accession>A0A832ZUC7</accession>
<evidence type="ECO:0000313" key="16">
    <source>
        <dbReference type="EMBL" id="HIQ29168.1"/>
    </source>
</evidence>
<dbReference type="CDD" id="cd07963">
    <property type="entry name" value="Anticodon_Ia_Cys"/>
    <property type="match status" value="1"/>
</dbReference>
<dbReference type="GO" id="GO:0005524">
    <property type="term" value="F:ATP binding"/>
    <property type="evidence" value="ECO:0007669"/>
    <property type="project" value="UniProtKB-UniRule"/>
</dbReference>
<evidence type="ECO:0000256" key="2">
    <source>
        <dbReference type="ARBA" id="ARBA00004496"/>
    </source>
</evidence>
<comment type="caution">
    <text evidence="13">Lacks conserved residue(s) required for the propagation of feature annotation.</text>
</comment>
<feature type="short sequence motif" description="'HIGH' region" evidence="13">
    <location>
        <begin position="31"/>
        <end position="41"/>
    </location>
</feature>
<organism evidence="16 17">
    <name type="scientific">Caldiarchaeum subterraneum</name>
    <dbReference type="NCBI Taxonomy" id="311458"/>
    <lineage>
        <taxon>Archaea</taxon>
        <taxon>Nitrososphaerota</taxon>
        <taxon>Candidatus Caldarchaeales</taxon>
        <taxon>Candidatus Caldarchaeaceae</taxon>
        <taxon>Candidatus Caldarchaeum</taxon>
    </lineage>
</organism>
<name>A0A832ZUC7_CALS0</name>
<evidence type="ECO:0000313" key="17">
    <source>
        <dbReference type="Proteomes" id="UP000608579"/>
    </source>
</evidence>
<keyword evidence="5 13" id="KW-0436">Ligase</keyword>
<evidence type="ECO:0000256" key="11">
    <source>
        <dbReference type="ARBA" id="ARBA00023146"/>
    </source>
</evidence>
<evidence type="ECO:0000256" key="13">
    <source>
        <dbReference type="HAMAP-Rule" id="MF_00041"/>
    </source>
</evidence>
<dbReference type="SMART" id="SM00840">
    <property type="entry name" value="DALR_2"/>
    <property type="match status" value="1"/>
</dbReference>
<dbReference type="Gene3D" id="3.40.50.620">
    <property type="entry name" value="HUPs"/>
    <property type="match status" value="1"/>
</dbReference>
<feature type="domain" description="Cysteinyl-tRNA synthetase class Ia DALR" evidence="15">
    <location>
        <begin position="352"/>
        <end position="417"/>
    </location>
</feature>
<comment type="subcellular location">
    <subcellularLocation>
        <location evidence="2 13">Cytoplasm</location>
    </subcellularLocation>
</comment>
<dbReference type="NCBIfam" id="TIGR00435">
    <property type="entry name" value="cysS"/>
    <property type="match status" value="1"/>
</dbReference>
<protein>
    <recommendedName>
        <fullName evidence="13">Cysteine--tRNA ligase</fullName>
        <ecNumber evidence="13">6.1.1.16</ecNumber>
    </recommendedName>
    <alternativeName>
        <fullName evidence="13">Cysteinyl-tRNA synthetase</fullName>
        <shortName evidence="13">CysRS</shortName>
    </alternativeName>
</protein>
<evidence type="ECO:0000256" key="12">
    <source>
        <dbReference type="ARBA" id="ARBA00047398"/>
    </source>
</evidence>
<keyword evidence="6" id="KW-0479">Metal-binding</keyword>
<feature type="binding site" evidence="13">
    <location>
        <position position="269"/>
    </location>
    <ligand>
        <name>ATP</name>
        <dbReference type="ChEBI" id="CHEBI:30616"/>
    </ligand>
</feature>
<dbReference type="InterPro" id="IPR009080">
    <property type="entry name" value="tRNAsynth_Ia_anticodon-bd"/>
</dbReference>
<dbReference type="InterPro" id="IPR015273">
    <property type="entry name" value="Cys-tRNA-synt_Ia_DALR"/>
</dbReference>
<keyword evidence="9 13" id="KW-0067">ATP-binding</keyword>
<evidence type="ECO:0000256" key="3">
    <source>
        <dbReference type="ARBA" id="ARBA00005594"/>
    </source>
</evidence>
<dbReference type="Pfam" id="PF01406">
    <property type="entry name" value="tRNA-synt_1e"/>
    <property type="match status" value="1"/>
</dbReference>
<dbReference type="InterPro" id="IPR024909">
    <property type="entry name" value="Cys-tRNA/MSH_ligase"/>
</dbReference>
<proteinExistence type="inferred from homology"/>
<comment type="similarity">
    <text evidence="3 13">Belongs to the class-I aminoacyl-tRNA synthetase family.</text>
</comment>
<dbReference type="GO" id="GO:0006423">
    <property type="term" value="P:cysteinyl-tRNA aminoacylation"/>
    <property type="evidence" value="ECO:0007669"/>
    <property type="project" value="UniProtKB-UniRule"/>
</dbReference>
<dbReference type="Gene3D" id="1.20.120.1910">
    <property type="entry name" value="Cysteine-tRNA ligase, C-terminal anti-codon recognition domain"/>
    <property type="match status" value="1"/>
</dbReference>
<dbReference type="SUPFAM" id="SSF52374">
    <property type="entry name" value="Nucleotidylyl transferase"/>
    <property type="match status" value="1"/>
</dbReference>
<dbReference type="PANTHER" id="PTHR10890">
    <property type="entry name" value="CYSTEINYL-TRNA SYNTHETASE"/>
    <property type="match status" value="1"/>
</dbReference>
<evidence type="ECO:0000256" key="5">
    <source>
        <dbReference type="ARBA" id="ARBA00022598"/>
    </source>
</evidence>
<evidence type="ECO:0000259" key="15">
    <source>
        <dbReference type="SMART" id="SM00840"/>
    </source>
</evidence>
<dbReference type="SUPFAM" id="SSF47323">
    <property type="entry name" value="Anticodon-binding domain of a subclass of class I aminoacyl-tRNA synthetases"/>
    <property type="match status" value="1"/>
</dbReference>
<dbReference type="Pfam" id="PF09190">
    <property type="entry name" value="DALR_2"/>
    <property type="match status" value="1"/>
</dbReference>
<evidence type="ECO:0000256" key="6">
    <source>
        <dbReference type="ARBA" id="ARBA00022723"/>
    </source>
</evidence>
<evidence type="ECO:0000256" key="14">
    <source>
        <dbReference type="SAM" id="Coils"/>
    </source>
</evidence>
<dbReference type="EC" id="6.1.1.16" evidence="13"/>
<dbReference type="GO" id="GO:0005737">
    <property type="term" value="C:cytoplasm"/>
    <property type="evidence" value="ECO:0007669"/>
    <property type="project" value="UniProtKB-SubCell"/>
</dbReference>
<dbReference type="PANTHER" id="PTHR10890:SF3">
    <property type="entry name" value="CYSTEINE--TRNA LIGASE, CYTOPLASMIC"/>
    <property type="match status" value="1"/>
</dbReference>
<feature type="coiled-coil region" evidence="14">
    <location>
        <begin position="302"/>
        <end position="352"/>
    </location>
</feature>
<comment type="caution">
    <text evidence="16">The sequence shown here is derived from an EMBL/GenBank/DDBJ whole genome shotgun (WGS) entry which is preliminary data.</text>
</comment>
<dbReference type="AlphaFoldDB" id="A0A832ZUC7"/>
<gene>
    <name evidence="13" type="primary">cysS</name>
    <name evidence="16" type="ORF">EYH45_01240</name>
</gene>
<evidence type="ECO:0000256" key="9">
    <source>
        <dbReference type="ARBA" id="ARBA00022840"/>
    </source>
</evidence>
<comment type="cofactor">
    <cofactor evidence="1">
        <name>Zn(2+)</name>
        <dbReference type="ChEBI" id="CHEBI:29105"/>
    </cofactor>
</comment>
<keyword evidence="14" id="KW-0175">Coiled coil</keyword>
<dbReference type="InterPro" id="IPR014729">
    <property type="entry name" value="Rossmann-like_a/b/a_fold"/>
</dbReference>
<evidence type="ECO:0000256" key="8">
    <source>
        <dbReference type="ARBA" id="ARBA00022833"/>
    </source>
</evidence>
<dbReference type="EMBL" id="DQVM01000026">
    <property type="protein sequence ID" value="HIQ29168.1"/>
    <property type="molecule type" value="Genomic_DNA"/>
</dbReference>
<dbReference type="InterPro" id="IPR032678">
    <property type="entry name" value="tRNA-synt_1_cat_dom"/>
</dbReference>
<comment type="catalytic activity">
    <reaction evidence="12 13">
        <text>tRNA(Cys) + L-cysteine + ATP = L-cysteinyl-tRNA(Cys) + AMP + diphosphate</text>
        <dbReference type="Rhea" id="RHEA:17773"/>
        <dbReference type="Rhea" id="RHEA-COMP:9661"/>
        <dbReference type="Rhea" id="RHEA-COMP:9679"/>
        <dbReference type="ChEBI" id="CHEBI:30616"/>
        <dbReference type="ChEBI" id="CHEBI:33019"/>
        <dbReference type="ChEBI" id="CHEBI:35235"/>
        <dbReference type="ChEBI" id="CHEBI:78442"/>
        <dbReference type="ChEBI" id="CHEBI:78517"/>
        <dbReference type="ChEBI" id="CHEBI:456215"/>
        <dbReference type="EC" id="6.1.1.16"/>
    </reaction>
</comment>
<dbReference type="InterPro" id="IPR015803">
    <property type="entry name" value="Cys-tRNA-ligase"/>
</dbReference>